<dbReference type="AlphaFoldDB" id="A0A0V1CNB2"/>
<gene>
    <name evidence="1" type="ORF">T03_11612</name>
</gene>
<keyword evidence="2" id="KW-1185">Reference proteome</keyword>
<accession>A0A0V1CNB2</accession>
<reference evidence="1 2" key="1">
    <citation type="submission" date="2015-01" db="EMBL/GenBank/DDBJ databases">
        <title>Evolution of Trichinella species and genotypes.</title>
        <authorList>
            <person name="Korhonen P.K."/>
            <person name="Edoardo P."/>
            <person name="Giuseppe L.R."/>
            <person name="Gasser R.B."/>
        </authorList>
    </citation>
    <scope>NUCLEOTIDE SEQUENCE [LARGE SCALE GENOMIC DNA]</scope>
    <source>
        <strain evidence="1">ISS120</strain>
    </source>
</reference>
<name>A0A0V1CNB2_TRIBR</name>
<evidence type="ECO:0000313" key="1">
    <source>
        <dbReference type="EMBL" id="KRY50793.1"/>
    </source>
</evidence>
<comment type="caution">
    <text evidence="1">The sequence shown here is derived from an EMBL/GenBank/DDBJ whole genome shotgun (WGS) entry which is preliminary data.</text>
</comment>
<protein>
    <submittedName>
        <fullName evidence="1">Uncharacterized protein</fullName>
    </submittedName>
</protein>
<organism evidence="1 2">
    <name type="scientific">Trichinella britovi</name>
    <name type="common">Parasitic roundworm</name>
    <dbReference type="NCBI Taxonomy" id="45882"/>
    <lineage>
        <taxon>Eukaryota</taxon>
        <taxon>Metazoa</taxon>
        <taxon>Ecdysozoa</taxon>
        <taxon>Nematoda</taxon>
        <taxon>Enoplea</taxon>
        <taxon>Dorylaimia</taxon>
        <taxon>Trichinellida</taxon>
        <taxon>Trichinellidae</taxon>
        <taxon>Trichinella</taxon>
    </lineage>
</organism>
<proteinExistence type="predicted"/>
<evidence type="ECO:0000313" key="2">
    <source>
        <dbReference type="Proteomes" id="UP000054653"/>
    </source>
</evidence>
<dbReference type="Proteomes" id="UP000054653">
    <property type="component" value="Unassembled WGS sequence"/>
</dbReference>
<dbReference type="EMBL" id="JYDI01000141">
    <property type="protein sequence ID" value="KRY50793.1"/>
    <property type="molecule type" value="Genomic_DNA"/>
</dbReference>
<sequence>MNSQLILNYWARAWYLFESLPESTSMYSENYSEHLGNHGELKSRERPDQQPPVYVFCTFPMIFDRMMPTDSILDSKTFTMGTDNVMESSIRNYPTVVE</sequence>